<feature type="compositionally biased region" description="Acidic residues" evidence="1">
    <location>
        <begin position="66"/>
        <end position="79"/>
    </location>
</feature>
<sequence length="197" mass="22415">MPRGKFVNHKGRNRHFTNPEELEEQRRQDEARKSGESQNKEHSDESSDEDEDPKASSATSKNPDASSDDSDSESDGDSENEGKAKGVENLIEVENPNRVQKKTKKLSKLNETLGESTKPELSRREREQIEKQRAYANYQKLHAAGKTDEARADLARLAIIKQQREDAAKRREDEKKQKELASQKKTELTQKALGKRS</sequence>
<feature type="compositionally biased region" description="Basic and acidic residues" evidence="1">
    <location>
        <begin position="163"/>
        <end position="188"/>
    </location>
</feature>
<name>A0A8J5RFT7_9HYME</name>
<organism evidence="3 4">
    <name type="scientific">Cotesia typhae</name>
    <dbReference type="NCBI Taxonomy" id="2053667"/>
    <lineage>
        <taxon>Eukaryota</taxon>
        <taxon>Metazoa</taxon>
        <taxon>Ecdysozoa</taxon>
        <taxon>Arthropoda</taxon>
        <taxon>Hexapoda</taxon>
        <taxon>Insecta</taxon>
        <taxon>Pterygota</taxon>
        <taxon>Neoptera</taxon>
        <taxon>Endopterygota</taxon>
        <taxon>Hymenoptera</taxon>
        <taxon>Apocrita</taxon>
        <taxon>Ichneumonoidea</taxon>
        <taxon>Braconidae</taxon>
        <taxon>Microgastrinae</taxon>
        <taxon>Cotesia</taxon>
    </lineage>
</organism>
<evidence type="ECO:0000259" key="2">
    <source>
        <dbReference type="Pfam" id="PF10252"/>
    </source>
</evidence>
<evidence type="ECO:0000313" key="3">
    <source>
        <dbReference type="EMBL" id="KAG8040431.1"/>
    </source>
</evidence>
<accession>A0A8J5RFT7</accession>
<keyword evidence="4" id="KW-1185">Reference proteome</keyword>
<proteinExistence type="predicted"/>
<dbReference type="AlphaFoldDB" id="A0A8J5RFT7"/>
<reference evidence="3" key="1">
    <citation type="submission" date="2020-03" db="EMBL/GenBank/DDBJ databases">
        <authorList>
            <person name="Chebbi M.A."/>
            <person name="Drezen J.M."/>
        </authorList>
    </citation>
    <scope>NUCLEOTIDE SEQUENCE</scope>
    <source>
        <tissue evidence="3">Whole body</tissue>
    </source>
</reference>
<feature type="compositionally biased region" description="Basic and acidic residues" evidence="1">
    <location>
        <begin position="24"/>
        <end position="45"/>
    </location>
</feature>
<evidence type="ECO:0000313" key="4">
    <source>
        <dbReference type="Proteomes" id="UP000729913"/>
    </source>
</evidence>
<feature type="compositionally biased region" description="Basic and acidic residues" evidence="1">
    <location>
        <begin position="117"/>
        <end position="129"/>
    </location>
</feature>
<feature type="domain" description="Casein kinase substrate phosphoprotein PP28" evidence="2">
    <location>
        <begin position="95"/>
        <end position="176"/>
    </location>
</feature>
<dbReference type="Pfam" id="PF10252">
    <property type="entry name" value="PP28"/>
    <property type="match status" value="1"/>
</dbReference>
<feature type="compositionally biased region" description="Basic residues" evidence="1">
    <location>
        <begin position="1"/>
        <end position="15"/>
    </location>
</feature>
<feature type="region of interest" description="Disordered" evidence="1">
    <location>
        <begin position="1"/>
        <end position="129"/>
    </location>
</feature>
<comment type="caution">
    <text evidence="3">The sequence shown here is derived from an EMBL/GenBank/DDBJ whole genome shotgun (WGS) entry which is preliminary data.</text>
</comment>
<evidence type="ECO:0000256" key="1">
    <source>
        <dbReference type="SAM" id="MobiDB-lite"/>
    </source>
</evidence>
<dbReference type="EMBL" id="JAAOIC020000020">
    <property type="protein sequence ID" value="KAG8040431.1"/>
    <property type="molecule type" value="Genomic_DNA"/>
</dbReference>
<dbReference type="InterPro" id="IPR039876">
    <property type="entry name" value="HAP28"/>
</dbReference>
<reference evidence="3" key="2">
    <citation type="submission" date="2021-04" db="EMBL/GenBank/DDBJ databases">
        <title>Genome-wide patterns of bracovirus chromosomal integration into multiple host tissues during parasitism.</title>
        <authorList>
            <person name="Chebbi M.A.C."/>
        </authorList>
    </citation>
    <scope>NUCLEOTIDE SEQUENCE</scope>
    <source>
        <tissue evidence="3">Whole body</tissue>
    </source>
</reference>
<protein>
    <recommendedName>
        <fullName evidence="2">Casein kinase substrate phosphoprotein PP28 domain-containing protein</fullName>
    </recommendedName>
</protein>
<dbReference type="PANTHER" id="PTHR22055">
    <property type="entry name" value="28 KDA HEAT- AND ACID-STABLE PHOSPHOPROTEIN PDGF-ASSOCIATED PROTEIN"/>
    <property type="match status" value="1"/>
</dbReference>
<dbReference type="Proteomes" id="UP000729913">
    <property type="component" value="Unassembled WGS sequence"/>
</dbReference>
<dbReference type="InterPro" id="IPR019380">
    <property type="entry name" value="Casein_kinase_sb_PP28"/>
</dbReference>
<gene>
    <name evidence="3" type="ORF">G9C98_002427</name>
</gene>
<dbReference type="OrthoDB" id="21120at2759"/>
<feature type="region of interest" description="Disordered" evidence="1">
    <location>
        <begin position="163"/>
        <end position="197"/>
    </location>
</feature>